<protein>
    <submittedName>
        <fullName evidence="1">Uncharacterized protein</fullName>
    </submittedName>
</protein>
<comment type="caution">
    <text evidence="1">The sequence shown here is derived from an EMBL/GenBank/DDBJ whole genome shotgun (WGS) entry which is preliminary data.</text>
</comment>
<organism evidence="1 2">
    <name type="scientific">Araneus ventricosus</name>
    <name type="common">Orbweaver spider</name>
    <name type="synonym">Epeira ventricosa</name>
    <dbReference type="NCBI Taxonomy" id="182803"/>
    <lineage>
        <taxon>Eukaryota</taxon>
        <taxon>Metazoa</taxon>
        <taxon>Ecdysozoa</taxon>
        <taxon>Arthropoda</taxon>
        <taxon>Chelicerata</taxon>
        <taxon>Arachnida</taxon>
        <taxon>Araneae</taxon>
        <taxon>Araneomorphae</taxon>
        <taxon>Entelegynae</taxon>
        <taxon>Araneoidea</taxon>
        <taxon>Araneidae</taxon>
        <taxon>Araneus</taxon>
    </lineage>
</organism>
<proteinExistence type="predicted"/>
<evidence type="ECO:0000313" key="1">
    <source>
        <dbReference type="EMBL" id="GBN16983.1"/>
    </source>
</evidence>
<sequence>MYTKTEKWAAQSFKKFDFEEELVDGTLFEEGDIRWILEESLERTTKEILNSLGDDGLKRRREELKLVLNSLIAGGRGCSFTEVVICENTGRDFGNGSKALHSTERRQM</sequence>
<gene>
    <name evidence="1" type="ORF">AVEN_6939_1</name>
</gene>
<reference evidence="1 2" key="1">
    <citation type="journal article" date="2019" name="Sci. Rep.">
        <title>Orb-weaving spider Araneus ventricosus genome elucidates the spidroin gene catalogue.</title>
        <authorList>
            <person name="Kono N."/>
            <person name="Nakamura H."/>
            <person name="Ohtoshi R."/>
            <person name="Moran D.A.P."/>
            <person name="Shinohara A."/>
            <person name="Yoshida Y."/>
            <person name="Fujiwara M."/>
            <person name="Mori M."/>
            <person name="Tomita M."/>
            <person name="Arakawa K."/>
        </authorList>
    </citation>
    <scope>NUCLEOTIDE SEQUENCE [LARGE SCALE GENOMIC DNA]</scope>
</reference>
<dbReference type="AlphaFoldDB" id="A0A4Y2LSG8"/>
<name>A0A4Y2LSG8_ARAVE</name>
<dbReference type="Proteomes" id="UP000499080">
    <property type="component" value="Unassembled WGS sequence"/>
</dbReference>
<evidence type="ECO:0000313" key="2">
    <source>
        <dbReference type="Proteomes" id="UP000499080"/>
    </source>
</evidence>
<dbReference type="EMBL" id="BGPR01006209">
    <property type="protein sequence ID" value="GBN16983.1"/>
    <property type="molecule type" value="Genomic_DNA"/>
</dbReference>
<accession>A0A4Y2LSG8</accession>
<keyword evidence="2" id="KW-1185">Reference proteome</keyword>